<accession>A0AB36E1U0</accession>
<name>A0AB36E1U0_9PAST</name>
<comment type="caution">
    <text evidence="1">The sequence shown here is derived from an EMBL/GenBank/DDBJ whole genome shotgun (WGS) entry which is preliminary data.</text>
</comment>
<dbReference type="RefSeq" id="WP_066112885.1">
    <property type="nucleotide sequence ID" value="NZ_JTJT01000028.1"/>
</dbReference>
<sequence length="130" mass="15306">MLEMDMKFIIKDIKVASLSVSGFFLNEQQKIDDEAEFIVHTWLLAPHNYGIDTLFTAEIVIEIKMNTFQLSLHHFFELEFEEKLEKSKWNSEELKKEFLLRLYPHTRAFLMSFLSLSGQGSFNLPTEINL</sequence>
<evidence type="ECO:0000313" key="2">
    <source>
        <dbReference type="Proteomes" id="UP000092527"/>
    </source>
</evidence>
<dbReference type="EMBL" id="JTJU01000041">
    <property type="protein sequence ID" value="OBX09720.1"/>
    <property type="molecule type" value="Genomic_DNA"/>
</dbReference>
<gene>
    <name evidence="1" type="ORF">QV09_07525</name>
</gene>
<organism evidence="1 2">
    <name type="scientific">Gallibacterium salpingitidis</name>
    <dbReference type="NCBI Taxonomy" id="505341"/>
    <lineage>
        <taxon>Bacteria</taxon>
        <taxon>Pseudomonadati</taxon>
        <taxon>Pseudomonadota</taxon>
        <taxon>Gammaproteobacteria</taxon>
        <taxon>Pasteurellales</taxon>
        <taxon>Pasteurellaceae</taxon>
        <taxon>Gallibacterium</taxon>
    </lineage>
</organism>
<dbReference type="AlphaFoldDB" id="A0AB36E1U0"/>
<dbReference type="Proteomes" id="UP000092527">
    <property type="component" value="Unassembled WGS sequence"/>
</dbReference>
<reference evidence="1 2" key="1">
    <citation type="submission" date="2014-11" db="EMBL/GenBank/DDBJ databases">
        <title>Pan-genome of Gallibacterium spp.</title>
        <authorList>
            <person name="Kudirkiene E."/>
            <person name="Bojesen A.M."/>
        </authorList>
    </citation>
    <scope>NUCLEOTIDE SEQUENCE [LARGE SCALE GENOMIC DNA]</scope>
    <source>
        <strain evidence="1 2">18469/18</strain>
    </source>
</reference>
<proteinExistence type="predicted"/>
<evidence type="ECO:0000313" key="1">
    <source>
        <dbReference type="EMBL" id="OBX09720.1"/>
    </source>
</evidence>
<protein>
    <submittedName>
        <fullName evidence="1">Uncharacterized protein</fullName>
    </submittedName>
</protein>